<dbReference type="EnsemblMetazoa" id="ACHR006644-RA">
    <property type="protein sequence ID" value="ACHR006644-PA"/>
    <property type="gene ID" value="ACHR006644"/>
</dbReference>
<evidence type="ECO:0000256" key="1">
    <source>
        <dbReference type="SAM" id="Phobius"/>
    </source>
</evidence>
<dbReference type="GO" id="GO:0004888">
    <property type="term" value="F:transmembrane signaling receptor activity"/>
    <property type="evidence" value="ECO:0007669"/>
    <property type="project" value="InterPro"/>
</dbReference>
<feature type="transmembrane region" description="Helical" evidence="1">
    <location>
        <begin position="339"/>
        <end position="361"/>
    </location>
</feature>
<dbReference type="SUPFAM" id="SSF63712">
    <property type="entry name" value="Nicotinic receptor ligand binding domain-like"/>
    <property type="match status" value="1"/>
</dbReference>
<dbReference type="GO" id="GO:0016020">
    <property type="term" value="C:membrane"/>
    <property type="evidence" value="ECO:0007669"/>
    <property type="project" value="InterPro"/>
</dbReference>
<evidence type="ECO:0000259" key="2">
    <source>
        <dbReference type="Pfam" id="PF02931"/>
    </source>
</evidence>
<dbReference type="InterPro" id="IPR036734">
    <property type="entry name" value="Neur_chan_lig-bd_sf"/>
</dbReference>
<accession>A0A182K7A9</accession>
<dbReference type="AlphaFoldDB" id="A0A182K7A9"/>
<keyword evidence="1" id="KW-0812">Transmembrane</keyword>
<sequence length="459" mass="52620">CVSYGANDPKCSLFYFALFLGYSFGNGTASLECGKQSTNTENNLKNSLLCNGYRVDVRPRKDHTQTVNLTVAYYVLTYEFVRNSISIKESLFDGFPSLQNAFVLFVLQEEADNLMTLGVWLEMQWTDEFLRWNSTEWSGVERLAIDSNEIWIPDFRHFSSYYNPEEMTDCANPKCSVAPNGTVVCLPVCSMNAKCDADYSRWPFDVHRCNLWYGTWANSMDEIDVHILDVCLGKNPEFKSPKWSVVSLSTGRSVVQSSDNYMYNVLNVEVMLMRRASFEYVAVVAPILGLLNVYIVWLRSISFERKVLVGLSIFSHFAYIKQLEWALPYNRDTLPDCMIFMLCSTVLSVMLLILTLLNCWIRMRLNRESTTGSFIDRITGSFSQSRIAELILAADYLELSYKVLVTQEEKDNFWSRLGKLIDRAMAIVCVIVYIVLVWLFIPFNHELDELHGVNCVVSA</sequence>
<reference evidence="4" key="1">
    <citation type="submission" date="2013-03" db="EMBL/GenBank/DDBJ databases">
        <title>The Genome Sequence of Anopheles christyi ACHKN1017.</title>
        <authorList>
            <consortium name="The Broad Institute Genomics Platform"/>
            <person name="Neafsey D.E."/>
            <person name="Besansky N."/>
            <person name="Walker B."/>
            <person name="Young S.K."/>
            <person name="Zeng Q."/>
            <person name="Gargeya S."/>
            <person name="Fitzgerald M."/>
            <person name="Haas B."/>
            <person name="Abouelleil A."/>
            <person name="Allen A.W."/>
            <person name="Alvarado L."/>
            <person name="Arachchi H.M."/>
            <person name="Berlin A.M."/>
            <person name="Chapman S.B."/>
            <person name="Gainer-Dewar J."/>
            <person name="Goldberg J."/>
            <person name="Griggs A."/>
            <person name="Gujja S."/>
            <person name="Hansen M."/>
            <person name="Howarth C."/>
            <person name="Imamovic A."/>
            <person name="Ireland A."/>
            <person name="Larimer J."/>
            <person name="McCowan C."/>
            <person name="Murphy C."/>
            <person name="Pearson M."/>
            <person name="Poon T.W."/>
            <person name="Priest M."/>
            <person name="Roberts A."/>
            <person name="Saif S."/>
            <person name="Shea T."/>
            <person name="Sisk P."/>
            <person name="Sykes S."/>
            <person name="Wortman J."/>
            <person name="Nusbaum C."/>
            <person name="Birren B."/>
        </authorList>
    </citation>
    <scope>NUCLEOTIDE SEQUENCE [LARGE SCALE GENOMIC DNA]</scope>
    <source>
        <strain evidence="4">ACHKN1017</strain>
    </source>
</reference>
<dbReference type="CDD" id="cd18989">
    <property type="entry name" value="LGIC_ECD_cation"/>
    <property type="match status" value="1"/>
</dbReference>
<feature type="transmembrane region" description="Helical" evidence="1">
    <location>
        <begin position="280"/>
        <end position="298"/>
    </location>
</feature>
<evidence type="ECO:0000313" key="4">
    <source>
        <dbReference type="Proteomes" id="UP000075881"/>
    </source>
</evidence>
<proteinExistence type="predicted"/>
<dbReference type="Proteomes" id="UP000075881">
    <property type="component" value="Unassembled WGS sequence"/>
</dbReference>
<dbReference type="GO" id="GO:0005230">
    <property type="term" value="F:extracellular ligand-gated monoatomic ion channel activity"/>
    <property type="evidence" value="ECO:0007669"/>
    <property type="project" value="InterPro"/>
</dbReference>
<feature type="transmembrane region" description="Helical" evidence="1">
    <location>
        <begin position="420"/>
        <end position="441"/>
    </location>
</feature>
<name>A0A182K7A9_9DIPT</name>
<dbReference type="InterPro" id="IPR006201">
    <property type="entry name" value="Neur_channel"/>
</dbReference>
<keyword evidence="1" id="KW-1133">Transmembrane helix</keyword>
<keyword evidence="1" id="KW-0472">Membrane</keyword>
<dbReference type="VEuPathDB" id="VectorBase:ACHR006644"/>
<protein>
    <recommendedName>
        <fullName evidence="2">Neurotransmitter-gated ion-channel ligand-binding domain-containing protein</fullName>
    </recommendedName>
</protein>
<dbReference type="PANTHER" id="PTHR18945">
    <property type="entry name" value="NEUROTRANSMITTER GATED ION CHANNEL"/>
    <property type="match status" value="1"/>
</dbReference>
<dbReference type="STRING" id="43041.A0A182K7A9"/>
<dbReference type="PRINTS" id="PR00252">
    <property type="entry name" value="NRIONCHANNEL"/>
</dbReference>
<dbReference type="InterPro" id="IPR006202">
    <property type="entry name" value="Neur_chan_lig-bd"/>
</dbReference>
<feature type="transmembrane region" description="Helical" evidence="1">
    <location>
        <begin position="307"/>
        <end position="327"/>
    </location>
</feature>
<keyword evidence="4" id="KW-1185">Reference proteome</keyword>
<dbReference type="Pfam" id="PF02931">
    <property type="entry name" value="Neur_chan_LBD"/>
    <property type="match status" value="1"/>
</dbReference>
<evidence type="ECO:0000313" key="3">
    <source>
        <dbReference type="EnsemblMetazoa" id="ACHR006644-PA"/>
    </source>
</evidence>
<feature type="domain" description="Neurotransmitter-gated ion-channel ligand-binding" evidence="2">
    <location>
        <begin position="109"/>
        <end position="230"/>
    </location>
</feature>
<dbReference type="Gene3D" id="2.70.170.10">
    <property type="entry name" value="Neurotransmitter-gated ion-channel ligand-binding domain"/>
    <property type="match status" value="1"/>
</dbReference>
<reference evidence="3" key="2">
    <citation type="submission" date="2020-05" db="UniProtKB">
        <authorList>
            <consortium name="EnsemblMetazoa"/>
        </authorList>
    </citation>
    <scope>IDENTIFICATION</scope>
    <source>
        <strain evidence="3">ACHKN1017</strain>
    </source>
</reference>
<organism evidence="3 4">
    <name type="scientific">Anopheles christyi</name>
    <dbReference type="NCBI Taxonomy" id="43041"/>
    <lineage>
        <taxon>Eukaryota</taxon>
        <taxon>Metazoa</taxon>
        <taxon>Ecdysozoa</taxon>
        <taxon>Arthropoda</taxon>
        <taxon>Hexapoda</taxon>
        <taxon>Insecta</taxon>
        <taxon>Pterygota</taxon>
        <taxon>Neoptera</taxon>
        <taxon>Endopterygota</taxon>
        <taxon>Diptera</taxon>
        <taxon>Nematocera</taxon>
        <taxon>Culicoidea</taxon>
        <taxon>Culicidae</taxon>
        <taxon>Anophelinae</taxon>
        <taxon>Anopheles</taxon>
    </lineage>
</organism>